<dbReference type="NCBIfam" id="TIGR01568">
    <property type="entry name" value="A_thal_3678"/>
    <property type="match status" value="1"/>
</dbReference>
<dbReference type="OrthoDB" id="689980at2759"/>
<feature type="domain" description="OVATE" evidence="8">
    <location>
        <begin position="226"/>
        <end position="289"/>
    </location>
</feature>
<dbReference type="PROSITE" id="PS51754">
    <property type="entry name" value="OVATE"/>
    <property type="match status" value="1"/>
</dbReference>
<dbReference type="STRING" id="3469.A0A4Y7KU02"/>
<reference evidence="9 10" key="1">
    <citation type="journal article" date="2018" name="Science">
        <title>The opium poppy genome and morphinan production.</title>
        <authorList>
            <person name="Guo L."/>
            <person name="Winzer T."/>
            <person name="Yang X."/>
            <person name="Li Y."/>
            <person name="Ning Z."/>
            <person name="He Z."/>
            <person name="Teodor R."/>
            <person name="Lu Y."/>
            <person name="Bowser T.A."/>
            <person name="Graham I.A."/>
            <person name="Ye K."/>
        </authorList>
    </citation>
    <scope>NUCLEOTIDE SEQUENCE [LARGE SCALE GENOMIC DNA]</scope>
    <source>
        <strain evidence="10">cv. HN1</strain>
        <tissue evidence="9">Leaves</tissue>
    </source>
</reference>
<keyword evidence="2 6" id="KW-0678">Repressor</keyword>
<accession>A0A4Y7KU02</accession>
<comment type="subcellular location">
    <subcellularLocation>
        <location evidence="1 6">Nucleus</location>
    </subcellularLocation>
</comment>
<protein>
    <recommendedName>
        <fullName evidence="6">Transcription repressor</fullName>
    </recommendedName>
    <alternativeName>
        <fullName evidence="6">Ovate family protein</fullName>
    </alternativeName>
</protein>
<evidence type="ECO:0000259" key="8">
    <source>
        <dbReference type="PROSITE" id="PS51754"/>
    </source>
</evidence>
<feature type="region of interest" description="Disordered" evidence="7">
    <location>
        <begin position="165"/>
        <end position="210"/>
    </location>
</feature>
<evidence type="ECO:0000256" key="3">
    <source>
        <dbReference type="ARBA" id="ARBA00023015"/>
    </source>
</evidence>
<keyword evidence="4 6" id="KW-0804">Transcription</keyword>
<sequence>MPKNLHKSIHVCLSKLKRTKQNNHHNHSSPSLVNSSPKKWILSGCKHSRTLSFAVEKTPSSSSGTKSRDSGAATLSDTKSREDGAATLSDIDRFLFENFNSLHRNENDNLVVDEKSSKMMKKKINKKNEDSRRDNGNNDFLFESPRLMYPPPDRIRASSRFFVSPGTSSSLVEENRSSTGGSSSTFDDIGSSSSTAHHTCTATPSDQSLEVKNGTDHNLPEDSVAVLRNSPNPYDDFRRSMQEMIEARLDQNQSVDWDFMEELLFCYLKLNEKKSYKYILGAFVDLIVNLRQNNTGKSQTRSRRVSMKRKEIKKIVKRKDV</sequence>
<proteinExistence type="predicted"/>
<feature type="compositionally biased region" description="Polar residues" evidence="7">
    <location>
        <begin position="28"/>
        <end position="37"/>
    </location>
</feature>
<dbReference type="OMA" id="HHQDPGQ"/>
<dbReference type="GO" id="GO:0005634">
    <property type="term" value="C:nucleus"/>
    <property type="evidence" value="ECO:0007669"/>
    <property type="project" value="UniProtKB-SubCell"/>
</dbReference>
<evidence type="ECO:0000256" key="7">
    <source>
        <dbReference type="SAM" id="MobiDB-lite"/>
    </source>
</evidence>
<feature type="region of interest" description="Disordered" evidence="7">
    <location>
        <begin position="17"/>
        <end position="37"/>
    </location>
</feature>
<keyword evidence="10" id="KW-1185">Reference proteome</keyword>
<dbReference type="PANTHER" id="PTHR33057">
    <property type="entry name" value="TRANSCRIPTION REPRESSOR OFP7-RELATED"/>
    <property type="match status" value="1"/>
</dbReference>
<dbReference type="Pfam" id="PF04844">
    <property type="entry name" value="Ovate"/>
    <property type="match status" value="1"/>
</dbReference>
<feature type="compositionally biased region" description="Basic and acidic residues" evidence="7">
    <location>
        <begin position="126"/>
        <end position="136"/>
    </location>
</feature>
<evidence type="ECO:0000256" key="4">
    <source>
        <dbReference type="ARBA" id="ARBA00023163"/>
    </source>
</evidence>
<dbReference type="EMBL" id="CM010722">
    <property type="protein sequence ID" value="RZC75365.1"/>
    <property type="molecule type" value="Genomic_DNA"/>
</dbReference>
<evidence type="ECO:0000256" key="2">
    <source>
        <dbReference type="ARBA" id="ARBA00022491"/>
    </source>
</evidence>
<evidence type="ECO:0000256" key="5">
    <source>
        <dbReference type="ARBA" id="ARBA00023242"/>
    </source>
</evidence>
<keyword evidence="5 6" id="KW-0539">Nucleus</keyword>
<comment type="function">
    <text evidence="6">Transcriptional repressor that regulates multiple aspects of plant growth and development.</text>
</comment>
<dbReference type="InterPro" id="IPR006458">
    <property type="entry name" value="Ovate_C"/>
</dbReference>
<evidence type="ECO:0000313" key="9">
    <source>
        <dbReference type="EMBL" id="RZC75365.1"/>
    </source>
</evidence>
<organism evidence="9 10">
    <name type="scientific">Papaver somniferum</name>
    <name type="common">Opium poppy</name>
    <dbReference type="NCBI Taxonomy" id="3469"/>
    <lineage>
        <taxon>Eukaryota</taxon>
        <taxon>Viridiplantae</taxon>
        <taxon>Streptophyta</taxon>
        <taxon>Embryophyta</taxon>
        <taxon>Tracheophyta</taxon>
        <taxon>Spermatophyta</taxon>
        <taxon>Magnoliopsida</taxon>
        <taxon>Ranunculales</taxon>
        <taxon>Papaveraceae</taxon>
        <taxon>Papaveroideae</taxon>
        <taxon>Papaver</taxon>
    </lineage>
</organism>
<dbReference type="Gramene" id="RZC75365">
    <property type="protein sequence ID" value="RZC75365"/>
    <property type="gene ID" value="C5167_050842"/>
</dbReference>
<dbReference type="AlphaFoldDB" id="A0A4Y7KU02"/>
<dbReference type="Proteomes" id="UP000316621">
    <property type="component" value="Chromosome 8"/>
</dbReference>
<dbReference type="InterPro" id="IPR038933">
    <property type="entry name" value="Ovate"/>
</dbReference>
<dbReference type="PANTHER" id="PTHR33057:SF117">
    <property type="entry name" value="TRANSCRIPTION REPRESSOR OFP14"/>
    <property type="match status" value="1"/>
</dbReference>
<keyword evidence="3 6" id="KW-0805">Transcription regulation</keyword>
<dbReference type="GO" id="GO:0045892">
    <property type="term" value="P:negative regulation of DNA-templated transcription"/>
    <property type="evidence" value="ECO:0007669"/>
    <property type="project" value="UniProtKB-UniRule"/>
</dbReference>
<feature type="compositionally biased region" description="Basic residues" evidence="7">
    <location>
        <begin position="17"/>
        <end position="27"/>
    </location>
</feature>
<name>A0A4Y7KU02_PAPSO</name>
<feature type="compositionally biased region" description="Low complexity" evidence="7">
    <location>
        <begin position="177"/>
        <end position="203"/>
    </location>
</feature>
<evidence type="ECO:0000256" key="6">
    <source>
        <dbReference type="RuleBase" id="RU367028"/>
    </source>
</evidence>
<feature type="region of interest" description="Disordered" evidence="7">
    <location>
        <begin position="114"/>
        <end position="145"/>
    </location>
</feature>
<gene>
    <name evidence="9" type="ORF">C5167_050842</name>
</gene>
<evidence type="ECO:0000313" key="10">
    <source>
        <dbReference type="Proteomes" id="UP000316621"/>
    </source>
</evidence>
<feature type="region of interest" description="Disordered" evidence="7">
    <location>
        <begin position="54"/>
        <end position="82"/>
    </location>
</feature>
<evidence type="ECO:0000256" key="1">
    <source>
        <dbReference type="ARBA" id="ARBA00004123"/>
    </source>
</evidence>